<evidence type="ECO:0000259" key="12">
    <source>
        <dbReference type="PROSITE" id="PS51330"/>
    </source>
</evidence>
<keyword evidence="8" id="KW-0521">NADP</keyword>
<protein>
    <recommendedName>
        <fullName evidence="3">Bifunctional dihydrofolate reductase-thymidylate synthase</fullName>
        <ecNumber evidence="2">1.5.1.3</ecNumber>
        <ecNumber evidence="1">2.1.1.45</ecNumber>
    </recommendedName>
</protein>
<dbReference type="InterPro" id="IPR017925">
    <property type="entry name" value="DHFR_CS"/>
</dbReference>
<evidence type="ECO:0000256" key="5">
    <source>
        <dbReference type="ARBA" id="ARBA00022603"/>
    </source>
</evidence>
<dbReference type="GO" id="GO:0009165">
    <property type="term" value="P:nucleotide biosynthetic process"/>
    <property type="evidence" value="ECO:0007669"/>
    <property type="project" value="UniProtKB-KW"/>
</dbReference>
<dbReference type="InterPro" id="IPR001796">
    <property type="entry name" value="DHFR_dom"/>
</dbReference>
<evidence type="ECO:0000256" key="2">
    <source>
        <dbReference type="ARBA" id="ARBA00012856"/>
    </source>
</evidence>
<dbReference type="AlphaFoldDB" id="A0A9W7EBK6"/>
<dbReference type="GO" id="GO:0004799">
    <property type="term" value="F:thymidylate synthase activity"/>
    <property type="evidence" value="ECO:0007669"/>
    <property type="project" value="UniProtKB-EC"/>
</dbReference>
<comment type="caution">
    <text evidence="13">The sequence shown here is derived from an EMBL/GenBank/DDBJ whole genome shotgun (WGS) entry which is preliminary data.</text>
</comment>
<comment type="similarity">
    <text evidence="11">Belongs to the dihydrofolate reductase family.</text>
</comment>
<dbReference type="GO" id="GO:0046654">
    <property type="term" value="P:tetrahydrofolate biosynthetic process"/>
    <property type="evidence" value="ECO:0007669"/>
    <property type="project" value="InterPro"/>
</dbReference>
<dbReference type="Gene3D" id="3.40.430.10">
    <property type="entry name" value="Dihydrofolate Reductase, subunit A"/>
    <property type="match status" value="1"/>
</dbReference>
<evidence type="ECO:0000256" key="4">
    <source>
        <dbReference type="ARBA" id="ARBA00022563"/>
    </source>
</evidence>
<keyword evidence="14" id="KW-1185">Reference proteome</keyword>
<dbReference type="Proteomes" id="UP001165082">
    <property type="component" value="Unassembled WGS sequence"/>
</dbReference>
<dbReference type="GO" id="GO:0006730">
    <property type="term" value="P:one-carbon metabolic process"/>
    <property type="evidence" value="ECO:0007669"/>
    <property type="project" value="UniProtKB-KW"/>
</dbReference>
<dbReference type="PROSITE" id="PS00075">
    <property type="entry name" value="DHFR_1"/>
    <property type="match status" value="1"/>
</dbReference>
<sequence>MCRSHDNLIGLHGSIPWSVPEDRLYFKLATRAGILVMGRKTWEENGVHLPHARRTVVISGDEGFRESIKGRDKVMTARSLEE</sequence>
<evidence type="ECO:0000256" key="1">
    <source>
        <dbReference type="ARBA" id="ARBA00011947"/>
    </source>
</evidence>
<dbReference type="SUPFAM" id="SSF53597">
    <property type="entry name" value="Dihydrofolate reductase-like"/>
    <property type="match status" value="1"/>
</dbReference>
<evidence type="ECO:0000256" key="9">
    <source>
        <dbReference type="ARBA" id="ARBA00023002"/>
    </source>
</evidence>
<keyword evidence="7" id="KW-0545">Nucleotide biosynthesis</keyword>
<reference evidence="13" key="1">
    <citation type="submission" date="2022-07" db="EMBL/GenBank/DDBJ databases">
        <title>Genome analysis of Parmales, a sister group of diatoms, reveals the evolutionary specialization of diatoms from phago-mixotrophs to photoautotrophs.</title>
        <authorList>
            <person name="Ban H."/>
            <person name="Sato S."/>
            <person name="Yoshikawa S."/>
            <person name="Kazumasa Y."/>
            <person name="Nakamura Y."/>
            <person name="Ichinomiya M."/>
            <person name="Saitoh K."/>
            <person name="Sato N."/>
            <person name="Blanc-Mathieu R."/>
            <person name="Endo H."/>
            <person name="Kuwata A."/>
            <person name="Ogata H."/>
        </authorList>
    </citation>
    <scope>NUCLEOTIDE SEQUENCE</scope>
</reference>
<evidence type="ECO:0000256" key="8">
    <source>
        <dbReference type="ARBA" id="ARBA00022857"/>
    </source>
</evidence>
<dbReference type="GO" id="GO:0004146">
    <property type="term" value="F:dihydrofolate reductase activity"/>
    <property type="evidence" value="ECO:0007669"/>
    <property type="project" value="UniProtKB-EC"/>
</dbReference>
<evidence type="ECO:0000256" key="11">
    <source>
        <dbReference type="RuleBase" id="RU004474"/>
    </source>
</evidence>
<dbReference type="EC" id="1.5.1.3" evidence="2"/>
<evidence type="ECO:0000256" key="10">
    <source>
        <dbReference type="ARBA" id="ARBA00025154"/>
    </source>
</evidence>
<evidence type="ECO:0000313" key="14">
    <source>
        <dbReference type="Proteomes" id="UP001165082"/>
    </source>
</evidence>
<keyword evidence="4" id="KW-0554">One-carbon metabolism</keyword>
<accession>A0A9W7EBK6</accession>
<dbReference type="PRINTS" id="PR00070">
    <property type="entry name" value="DHFR"/>
</dbReference>
<evidence type="ECO:0000256" key="7">
    <source>
        <dbReference type="ARBA" id="ARBA00022727"/>
    </source>
</evidence>
<feature type="domain" description="DHFR" evidence="12">
    <location>
        <begin position="1"/>
        <end position="82"/>
    </location>
</feature>
<dbReference type="EC" id="2.1.1.45" evidence="1"/>
<organism evidence="13 14">
    <name type="scientific">Triparma retinervis</name>
    <dbReference type="NCBI Taxonomy" id="2557542"/>
    <lineage>
        <taxon>Eukaryota</taxon>
        <taxon>Sar</taxon>
        <taxon>Stramenopiles</taxon>
        <taxon>Ochrophyta</taxon>
        <taxon>Bolidophyceae</taxon>
        <taxon>Parmales</taxon>
        <taxon>Triparmaceae</taxon>
        <taxon>Triparma</taxon>
    </lineage>
</organism>
<feature type="non-terminal residue" evidence="13">
    <location>
        <position position="82"/>
    </location>
</feature>
<dbReference type="Pfam" id="PF00186">
    <property type="entry name" value="DHFR_1"/>
    <property type="match status" value="1"/>
</dbReference>
<name>A0A9W7EBK6_9STRA</name>
<dbReference type="PROSITE" id="PS51330">
    <property type="entry name" value="DHFR_2"/>
    <property type="match status" value="1"/>
</dbReference>
<evidence type="ECO:0000256" key="3">
    <source>
        <dbReference type="ARBA" id="ARBA00019798"/>
    </source>
</evidence>
<keyword evidence="5" id="KW-0489">Methyltransferase</keyword>
<proteinExistence type="inferred from homology"/>
<dbReference type="InterPro" id="IPR024072">
    <property type="entry name" value="DHFR-like_dom_sf"/>
</dbReference>
<dbReference type="EMBL" id="BRXZ01002787">
    <property type="protein sequence ID" value="GMH70183.1"/>
    <property type="molecule type" value="Genomic_DNA"/>
</dbReference>
<keyword evidence="9" id="KW-0560">Oxidoreductase</keyword>
<evidence type="ECO:0000313" key="13">
    <source>
        <dbReference type="EMBL" id="GMH70183.1"/>
    </source>
</evidence>
<evidence type="ECO:0000256" key="6">
    <source>
        <dbReference type="ARBA" id="ARBA00022679"/>
    </source>
</evidence>
<gene>
    <name evidence="13" type="ORF">TrRE_jg5323</name>
</gene>
<comment type="function">
    <text evidence="10">Bifunctional enzyme. Involved in de novo dTMP biosynthesis. Key enzyme in folate metabolism. Catalyzes an essential reaction for de novo glycine and purine synthesis, DNA precursor synthesis, and for the conversion of dUMP to dTMP.</text>
</comment>
<keyword evidence="6" id="KW-0808">Transferase</keyword>
<dbReference type="GO" id="GO:0032259">
    <property type="term" value="P:methylation"/>
    <property type="evidence" value="ECO:0007669"/>
    <property type="project" value="UniProtKB-KW"/>
</dbReference>
<dbReference type="OrthoDB" id="46392at2759"/>